<dbReference type="Proteomes" id="UP000069940">
    <property type="component" value="Unassembled WGS sequence"/>
</dbReference>
<evidence type="ECO:0000313" key="8">
    <source>
        <dbReference type="Proteomes" id="UP000069940"/>
    </source>
</evidence>
<feature type="domain" description="DNA helicase Pif1-like DEAD-box helicase" evidence="4">
    <location>
        <begin position="1006"/>
        <end position="1220"/>
    </location>
</feature>
<comment type="cofactor">
    <cofactor evidence="1">
        <name>Mg(2+)</name>
        <dbReference type="ChEBI" id="CHEBI:18420"/>
    </cofactor>
</comment>
<dbReference type="SUPFAM" id="SSF52540">
    <property type="entry name" value="P-loop containing nucleoside triphosphate hydrolases"/>
    <property type="match status" value="2"/>
</dbReference>
<dbReference type="Gene3D" id="3.60.10.10">
    <property type="entry name" value="Endonuclease/exonuclease/phosphatase"/>
    <property type="match status" value="1"/>
</dbReference>
<proteinExistence type="inferred from homology"/>
<dbReference type="Pfam" id="PF20209">
    <property type="entry name" value="DUF6570"/>
    <property type="match status" value="1"/>
</dbReference>
<keyword evidence="1" id="KW-0347">Helicase</keyword>
<feature type="region of interest" description="Disordered" evidence="2">
    <location>
        <begin position="16"/>
        <end position="35"/>
    </location>
</feature>
<feature type="domain" description="Helitron helicase-like" evidence="5">
    <location>
        <begin position="408"/>
        <end position="553"/>
    </location>
</feature>
<comment type="similarity">
    <text evidence="1">Belongs to the helicase family.</text>
</comment>
<evidence type="ECO:0000256" key="1">
    <source>
        <dbReference type="RuleBase" id="RU363044"/>
    </source>
</evidence>
<dbReference type="InterPro" id="IPR046700">
    <property type="entry name" value="DUF6570"/>
</dbReference>
<accession>A0ABM1YEV1</accession>
<evidence type="ECO:0000259" key="4">
    <source>
        <dbReference type="Pfam" id="PF05970"/>
    </source>
</evidence>
<dbReference type="CDD" id="cd18809">
    <property type="entry name" value="SF1_C_RecD"/>
    <property type="match status" value="1"/>
</dbReference>
<dbReference type="EnsemblMetazoa" id="AALFPA23_008540.R11531">
    <property type="protein sequence ID" value="AALFPA23_008540.P11531"/>
    <property type="gene ID" value="AALFPA23_008540"/>
</dbReference>
<dbReference type="InterPro" id="IPR036691">
    <property type="entry name" value="Endo/exonu/phosph_ase_sf"/>
</dbReference>
<keyword evidence="1" id="KW-0233">DNA recombination</keyword>
<dbReference type="SUPFAM" id="SSF56219">
    <property type="entry name" value="DNase I-like"/>
    <property type="match status" value="1"/>
</dbReference>
<dbReference type="InterPro" id="IPR051055">
    <property type="entry name" value="PIF1_helicase"/>
</dbReference>
<keyword evidence="1" id="KW-0227">DNA damage</keyword>
<evidence type="ECO:0000259" key="5">
    <source>
        <dbReference type="Pfam" id="PF14214"/>
    </source>
</evidence>
<keyword evidence="1" id="KW-0234">DNA repair</keyword>
<keyword evidence="1" id="KW-0067">ATP-binding</keyword>
<dbReference type="PANTHER" id="PTHR47642">
    <property type="entry name" value="ATP-DEPENDENT DNA HELICASE"/>
    <property type="match status" value="1"/>
</dbReference>
<feature type="domain" description="DUF6570" evidence="6">
    <location>
        <begin position="138"/>
        <end position="267"/>
    </location>
</feature>
<dbReference type="Pfam" id="PF03372">
    <property type="entry name" value="Exo_endo_phos"/>
    <property type="match status" value="1"/>
</dbReference>
<protein>
    <recommendedName>
        <fullName evidence="1">ATP-dependent DNA helicase</fullName>
        <ecNumber evidence="1">5.6.2.3</ecNumber>
    </recommendedName>
</protein>
<sequence length="1832" mass="208149">MSQYMVSQYLRNFRKRTQEQQEAIPQKQPKTAAERARSYRARKLAAKASSTAGWDAGEGPSTRDLMQPDFDRANREFNKRFMENAFGAVCDVCDRLWFESDLKPLTQLAATVLINGGAFASVDGFSACQTCRGNLKDGKVPAMAKPNGFEFPDKPSGLPALDVVTERLISPRLPFMQIRRLRFASGSYTIIGQVINCPVDVAEMLYSLPRQLDDDQAFNVFIKKHVIHKSSYLSGFIKKATVKAWLSYLITTPLYRHYGITIDQNVLEGLGQNTTDDRMELEAIAWDNESELLLGQQETLLWNEDKCLEIAPAQNKIPLSIIYDEHAEELAFPAIYYGHPRKFKAGVRVTYFMMASSETRRRDRRGAKPQHILYMAMKLLRLRVSEGLQCTFKCMGTANITRANINDREFMEQCIERNLSFLKSIPNSVQYWQQRKKDLFAMMRQLGKPTMFLTLSANEMKWPHLLNLLHRLAEGYSGNDLMDPLQELTALQRATLVNDDPVTCCIYFNKLVDTIMHLLTSKRYSPFGKYHVVDFFKRIEFQHRGSPHAHILLWLNNDPREAIGENMPGTVQLISDLCSVSVGDLPETYGYQVHKHTFTCFKKNDNHCRFNIPYWPMDQTRILIPIAADDSRRDQLSRKARKMRDALETKAYDTMEAFLSDCNCTFDGYLDVIRATIRRPTVLFRRCMTELWTNPFNPWIASHLGSNMDLQFILDEYSCAAYVVEYVNKTNRGVSCLQRDLIKLQEEFPDQDYTALLKKISIKMLNSVEMSAQEAAWYLLRQPMSEASRATQFIPTMWPHERTKTRKQNKRMEEEGITDDSTDIWTQNIVQKYESRSGLDDLCLADFAASYTKEKNSSNSYRTRTIPRVLQWCGYDMSKLSDYKREMVLLFVPFRNELCDVLDQNKFLQLYDQHESSILAKRKEYDCDLNLEQIIEEYMRICHEDSPDAQETAATEKRGECTRTIAMEPNDDDIRLLPTNGLSAVIKQRTTVMSKQDYCAMVRKTNAEQRDLVLQVIDNLHCYDDSRKPLQLFFTGPAGCGKTFTLHILMETYNRFSQAHNAQNNAYVACASTEKAAVAIGGTTVHSAFHITMDRRHHGKLGFELLQLYRHSFANVKLIIVDEISMIGANIFNTVHTRLQSITGEYDLPFGGKDMILCGDFRQLPPVNARPAYKPASINIGGAVLWQTLRYFPLTQVMRQTDVEFSSILTKIGNGERLSEEETKLVESRFRTVEWCKENVPNAIRLYHRNSAVDMYNNDALNNREGCDCTAEDIISGYKDGAQLASARTKLHKMSVAETGCLPYLLRLVPRMSYMITTNVEVGDGIVNGAIGELMHIEYPDDDQQQSPLRLWFKFENDAVGAQLRVKSRPIVFSKPGVLQQDWTPIYKRSANVKLSSAIKCKRIQFPIVSACALTIHKSQGGTFTEIVVDYDKSQEQQLVYVAMSRVSSLQGLYLTNSTNSFVFHHGKGSNTPKMKELRDEMQRLQNHRLVTISDELITFVGNGEQSAVLVSLNVQSLNAHSADVSTDHVLTRADYLALSETWMDSNTTVQIEGYRCISKYKRANLRAGGVAIYEKLTLSPASTSHTIEKLSEQHDPVLLEAESYGDICAADILVDGRQMVLFCIYISPSTSMKYAKAFMARHLYRYQSKDVPVIIAGDFNIDVSKQENNGFLEFMGLLGLKLSSDPKQSTTLGGSCIDMDASGGIKHYFPAVRASLPVEGTAFLRLSSALFCHQQPPLPTAVSPSLCIHNTDVKDVEQRTICHKSSIPSPTPRLIRLIIRFFAPSRIHSKHQGCECLATRDSAARTLLVVSNTIFLQSGHLCRLRALLSSG</sequence>
<keyword evidence="1" id="KW-0378">Hydrolase</keyword>
<dbReference type="EC" id="5.6.2.3" evidence="1"/>
<evidence type="ECO:0000259" key="3">
    <source>
        <dbReference type="Pfam" id="PF03372"/>
    </source>
</evidence>
<comment type="catalytic activity">
    <reaction evidence="1">
        <text>ATP + H2O = ADP + phosphate + H(+)</text>
        <dbReference type="Rhea" id="RHEA:13065"/>
        <dbReference type="ChEBI" id="CHEBI:15377"/>
        <dbReference type="ChEBI" id="CHEBI:15378"/>
        <dbReference type="ChEBI" id="CHEBI:30616"/>
        <dbReference type="ChEBI" id="CHEBI:43474"/>
        <dbReference type="ChEBI" id="CHEBI:456216"/>
        <dbReference type="EC" id="5.6.2.3"/>
    </reaction>
</comment>
<evidence type="ECO:0000259" key="6">
    <source>
        <dbReference type="Pfam" id="PF20209"/>
    </source>
</evidence>
<reference evidence="7" key="2">
    <citation type="submission" date="2025-05" db="UniProtKB">
        <authorList>
            <consortium name="EnsemblMetazoa"/>
        </authorList>
    </citation>
    <scope>IDENTIFICATION</scope>
    <source>
        <strain evidence="7">Foshan</strain>
    </source>
</reference>
<evidence type="ECO:0000256" key="2">
    <source>
        <dbReference type="SAM" id="MobiDB-lite"/>
    </source>
</evidence>
<dbReference type="InterPro" id="IPR027417">
    <property type="entry name" value="P-loop_NTPase"/>
</dbReference>
<dbReference type="InterPro" id="IPR025476">
    <property type="entry name" value="Helitron_helicase-like"/>
</dbReference>
<dbReference type="PANTHER" id="PTHR47642:SF5">
    <property type="entry name" value="ATP-DEPENDENT DNA HELICASE"/>
    <property type="match status" value="1"/>
</dbReference>
<dbReference type="Gene3D" id="3.40.50.300">
    <property type="entry name" value="P-loop containing nucleotide triphosphate hydrolases"/>
    <property type="match status" value="2"/>
</dbReference>
<dbReference type="RefSeq" id="XP_062713899.1">
    <property type="nucleotide sequence ID" value="XM_062857915.1"/>
</dbReference>
<feature type="domain" description="Endonuclease/exonuclease/phosphatase" evidence="3">
    <location>
        <begin position="1512"/>
        <end position="1699"/>
    </location>
</feature>
<keyword evidence="1" id="KW-0547">Nucleotide-binding</keyword>
<dbReference type="Pfam" id="PF05970">
    <property type="entry name" value="PIF1"/>
    <property type="match status" value="1"/>
</dbReference>
<keyword evidence="8" id="KW-1185">Reference proteome</keyword>
<dbReference type="InterPro" id="IPR010285">
    <property type="entry name" value="DNA_helicase_pif1-like_DEAD"/>
</dbReference>
<name>A0ABM1YEV1_AEDAL</name>
<dbReference type="Pfam" id="PF14214">
    <property type="entry name" value="Helitron_like_N"/>
    <property type="match status" value="1"/>
</dbReference>
<organism evidence="7 8">
    <name type="scientific">Aedes albopictus</name>
    <name type="common">Asian tiger mosquito</name>
    <name type="synonym">Stegomyia albopicta</name>
    <dbReference type="NCBI Taxonomy" id="7160"/>
    <lineage>
        <taxon>Eukaryota</taxon>
        <taxon>Metazoa</taxon>
        <taxon>Ecdysozoa</taxon>
        <taxon>Arthropoda</taxon>
        <taxon>Hexapoda</taxon>
        <taxon>Insecta</taxon>
        <taxon>Pterygota</taxon>
        <taxon>Neoptera</taxon>
        <taxon>Endopterygota</taxon>
        <taxon>Diptera</taxon>
        <taxon>Nematocera</taxon>
        <taxon>Culicoidea</taxon>
        <taxon>Culicidae</taxon>
        <taxon>Culicinae</taxon>
        <taxon>Aedini</taxon>
        <taxon>Aedes</taxon>
        <taxon>Stegomyia</taxon>
    </lineage>
</organism>
<dbReference type="GeneID" id="115257912"/>
<evidence type="ECO:0000313" key="7">
    <source>
        <dbReference type="EnsemblMetazoa" id="AALFPA23_008540.P11531"/>
    </source>
</evidence>
<dbReference type="InterPro" id="IPR005135">
    <property type="entry name" value="Endo/exonuclease/phosphatase"/>
</dbReference>
<reference evidence="8" key="1">
    <citation type="journal article" date="2015" name="Proc. Natl. Acad. Sci. U.S.A.">
        <title>Genome sequence of the Asian Tiger mosquito, Aedes albopictus, reveals insights into its biology, genetics, and evolution.</title>
        <authorList>
            <person name="Chen X.G."/>
            <person name="Jiang X."/>
            <person name="Gu J."/>
            <person name="Xu M."/>
            <person name="Wu Y."/>
            <person name="Deng Y."/>
            <person name="Zhang C."/>
            <person name="Bonizzoni M."/>
            <person name="Dermauw W."/>
            <person name="Vontas J."/>
            <person name="Armbruster P."/>
            <person name="Huang X."/>
            <person name="Yang Y."/>
            <person name="Zhang H."/>
            <person name="He W."/>
            <person name="Peng H."/>
            <person name="Liu Y."/>
            <person name="Wu K."/>
            <person name="Chen J."/>
            <person name="Lirakis M."/>
            <person name="Topalis P."/>
            <person name="Van Leeuwen T."/>
            <person name="Hall A.B."/>
            <person name="Jiang X."/>
            <person name="Thorpe C."/>
            <person name="Mueller R.L."/>
            <person name="Sun C."/>
            <person name="Waterhouse R.M."/>
            <person name="Yan G."/>
            <person name="Tu Z.J."/>
            <person name="Fang X."/>
            <person name="James A.A."/>
        </authorList>
    </citation>
    <scope>NUCLEOTIDE SEQUENCE [LARGE SCALE GENOMIC DNA]</scope>
    <source>
        <strain evidence="8">Foshan</strain>
    </source>
</reference>